<evidence type="ECO:0000313" key="2">
    <source>
        <dbReference type="Proteomes" id="UP001262754"/>
    </source>
</evidence>
<keyword evidence="2" id="KW-1185">Reference proteome</keyword>
<proteinExistence type="predicted"/>
<reference evidence="1 2" key="1">
    <citation type="submission" date="2023-07" db="EMBL/GenBank/DDBJ databases">
        <title>Sorghum-associated microbial communities from plants grown in Nebraska, USA.</title>
        <authorList>
            <person name="Schachtman D."/>
        </authorList>
    </citation>
    <scope>NUCLEOTIDE SEQUENCE [LARGE SCALE GENOMIC DNA]</scope>
    <source>
        <strain evidence="1 2">DS2154</strain>
    </source>
</reference>
<dbReference type="Proteomes" id="UP001262754">
    <property type="component" value="Unassembled WGS sequence"/>
</dbReference>
<accession>A0ABU1MZX0</accession>
<sequence>MAHKAPTYKPASNLLDRQVERMGARASVGVPV</sequence>
<name>A0ABU1MZX0_9CAUL</name>
<evidence type="ECO:0000313" key="1">
    <source>
        <dbReference type="EMBL" id="MDR6531722.1"/>
    </source>
</evidence>
<protein>
    <submittedName>
        <fullName evidence="1">Uncharacterized protein</fullName>
    </submittedName>
</protein>
<gene>
    <name evidence="1" type="ORF">J2800_002469</name>
</gene>
<organism evidence="1 2">
    <name type="scientific">Caulobacter rhizosphaerae</name>
    <dbReference type="NCBI Taxonomy" id="2010972"/>
    <lineage>
        <taxon>Bacteria</taxon>
        <taxon>Pseudomonadati</taxon>
        <taxon>Pseudomonadota</taxon>
        <taxon>Alphaproteobacteria</taxon>
        <taxon>Caulobacterales</taxon>
        <taxon>Caulobacteraceae</taxon>
        <taxon>Caulobacter</taxon>
    </lineage>
</organism>
<dbReference type="EMBL" id="JAVDRL010000006">
    <property type="protein sequence ID" value="MDR6531722.1"/>
    <property type="molecule type" value="Genomic_DNA"/>
</dbReference>
<comment type="caution">
    <text evidence="1">The sequence shown here is derived from an EMBL/GenBank/DDBJ whole genome shotgun (WGS) entry which is preliminary data.</text>
</comment>